<gene>
    <name evidence="1" type="ORF">N7476_000900</name>
</gene>
<dbReference type="Proteomes" id="UP001147746">
    <property type="component" value="Unassembled WGS sequence"/>
</dbReference>
<dbReference type="EMBL" id="JAPZBO010000001">
    <property type="protein sequence ID" value="KAJ5331117.1"/>
    <property type="molecule type" value="Genomic_DNA"/>
</dbReference>
<evidence type="ECO:0000313" key="1">
    <source>
        <dbReference type="EMBL" id="KAJ5331117.1"/>
    </source>
</evidence>
<dbReference type="AlphaFoldDB" id="A0A9W9QHM2"/>
<organism evidence="1 2">
    <name type="scientific">Penicillium atrosanguineum</name>
    <dbReference type="NCBI Taxonomy" id="1132637"/>
    <lineage>
        <taxon>Eukaryota</taxon>
        <taxon>Fungi</taxon>
        <taxon>Dikarya</taxon>
        <taxon>Ascomycota</taxon>
        <taxon>Pezizomycotina</taxon>
        <taxon>Eurotiomycetes</taxon>
        <taxon>Eurotiomycetidae</taxon>
        <taxon>Eurotiales</taxon>
        <taxon>Aspergillaceae</taxon>
        <taxon>Penicillium</taxon>
    </lineage>
</organism>
<reference evidence="1" key="2">
    <citation type="journal article" date="2023" name="IMA Fungus">
        <title>Comparative genomic study of the Penicillium genus elucidates a diverse pangenome and 15 lateral gene transfer events.</title>
        <authorList>
            <person name="Petersen C."/>
            <person name="Sorensen T."/>
            <person name="Nielsen M.R."/>
            <person name="Sondergaard T.E."/>
            <person name="Sorensen J.L."/>
            <person name="Fitzpatrick D.A."/>
            <person name="Frisvad J.C."/>
            <person name="Nielsen K.L."/>
        </authorList>
    </citation>
    <scope>NUCLEOTIDE SEQUENCE</scope>
    <source>
        <strain evidence="1">IBT 21472</strain>
    </source>
</reference>
<keyword evidence="2" id="KW-1185">Reference proteome</keyword>
<reference evidence="1" key="1">
    <citation type="submission" date="2022-12" db="EMBL/GenBank/DDBJ databases">
        <authorList>
            <person name="Petersen C."/>
        </authorList>
    </citation>
    <scope>NUCLEOTIDE SEQUENCE</scope>
    <source>
        <strain evidence="1">IBT 21472</strain>
    </source>
</reference>
<protein>
    <submittedName>
        <fullName evidence="1">Uncharacterized protein</fullName>
    </submittedName>
</protein>
<dbReference type="OrthoDB" id="4740316at2759"/>
<accession>A0A9W9QHM2</accession>
<evidence type="ECO:0000313" key="2">
    <source>
        <dbReference type="Proteomes" id="UP001147746"/>
    </source>
</evidence>
<name>A0A9W9QHM2_9EURO</name>
<proteinExistence type="predicted"/>
<sequence>MPPMIKFWLSTLKEGKSIDSTAFQSMISDILEFCATYTKSDSEAHAFYHDTKDPTRVLMITGYPSQELNAEADKIYAERFLPRMFDQVQHTWLKQLDMSIAEIHLEDNLIVAYGKEPSAWVDRGTGGWDVWPSTPQGKQAAAKIQGSVRPEMENQMWLQIAAWNGKIEDSKVPRDGEKLLVKKIISR</sequence>
<comment type="caution">
    <text evidence="1">The sequence shown here is derived from an EMBL/GenBank/DDBJ whole genome shotgun (WGS) entry which is preliminary data.</text>
</comment>